<accession>A0A0M0LJC5</accession>
<proteinExistence type="inferred from homology"/>
<feature type="transmembrane region" description="Helical" evidence="3">
    <location>
        <begin position="132"/>
        <end position="151"/>
    </location>
</feature>
<evidence type="ECO:0000313" key="5">
    <source>
        <dbReference type="EMBL" id="KOO50813.1"/>
    </source>
</evidence>
<organism evidence="5 6">
    <name type="scientific">Priestia koreensis</name>
    <dbReference type="NCBI Taxonomy" id="284581"/>
    <lineage>
        <taxon>Bacteria</taxon>
        <taxon>Bacillati</taxon>
        <taxon>Bacillota</taxon>
        <taxon>Bacilli</taxon>
        <taxon>Bacillales</taxon>
        <taxon>Bacillaceae</taxon>
        <taxon>Priestia</taxon>
    </lineage>
</organism>
<dbReference type="EMBL" id="LILC01000002">
    <property type="protein sequence ID" value="KOO50813.1"/>
    <property type="molecule type" value="Genomic_DNA"/>
</dbReference>
<protein>
    <submittedName>
        <fullName evidence="5">Acyltransferase</fullName>
    </submittedName>
</protein>
<feature type="transmembrane region" description="Helical" evidence="3">
    <location>
        <begin position="189"/>
        <end position="210"/>
    </location>
</feature>
<feature type="transmembrane region" description="Helical" evidence="3">
    <location>
        <begin position="40"/>
        <end position="60"/>
    </location>
</feature>
<keyword evidence="3" id="KW-1133">Transmembrane helix</keyword>
<feature type="transmembrane region" description="Helical" evidence="3">
    <location>
        <begin position="72"/>
        <end position="90"/>
    </location>
</feature>
<name>A0A0M0LJC5_9BACI</name>
<dbReference type="GO" id="GO:0016747">
    <property type="term" value="F:acyltransferase activity, transferring groups other than amino-acyl groups"/>
    <property type="evidence" value="ECO:0007669"/>
    <property type="project" value="InterPro"/>
</dbReference>
<reference evidence="6" key="1">
    <citation type="submission" date="2015-08" db="EMBL/GenBank/DDBJ databases">
        <title>Fjat-14210 dsm16467.</title>
        <authorList>
            <person name="Liu B."/>
            <person name="Wang J."/>
            <person name="Zhu Y."/>
            <person name="Liu G."/>
            <person name="Chen Q."/>
            <person name="Chen Z."/>
            <person name="Lan J."/>
            <person name="Che J."/>
            <person name="Ge C."/>
            <person name="Shi H."/>
            <person name="Pan Z."/>
            <person name="Liu X."/>
        </authorList>
    </citation>
    <scope>NUCLEOTIDE SEQUENCE [LARGE SCALE GENOMIC DNA]</scope>
    <source>
        <strain evidence="6">DSM 16467</strain>
    </source>
</reference>
<dbReference type="PATRIC" id="fig|284581.3.peg.995"/>
<dbReference type="InterPro" id="IPR052734">
    <property type="entry name" value="Nod_factor_acetyltransferase"/>
</dbReference>
<dbReference type="Pfam" id="PF01757">
    <property type="entry name" value="Acyl_transf_3"/>
    <property type="match status" value="1"/>
</dbReference>
<feature type="transmembrane region" description="Helical" evidence="3">
    <location>
        <begin position="235"/>
        <end position="254"/>
    </location>
</feature>
<evidence type="ECO:0000256" key="1">
    <source>
        <dbReference type="ARBA" id="ARBA00004370"/>
    </source>
</evidence>
<dbReference type="PANTHER" id="PTHR37312">
    <property type="entry name" value="MEMBRANE-BOUND ACYLTRANSFERASE YKRP-RELATED"/>
    <property type="match status" value="1"/>
</dbReference>
<gene>
    <name evidence="5" type="ORF">AMD01_03510</name>
</gene>
<evidence type="ECO:0000259" key="4">
    <source>
        <dbReference type="Pfam" id="PF01757"/>
    </source>
</evidence>
<feature type="transmembrane region" description="Helical" evidence="3">
    <location>
        <begin position="102"/>
        <end position="120"/>
    </location>
</feature>
<dbReference type="OrthoDB" id="6623990at2"/>
<evidence type="ECO:0000256" key="3">
    <source>
        <dbReference type="SAM" id="Phobius"/>
    </source>
</evidence>
<keyword evidence="5" id="KW-0808">Transferase</keyword>
<keyword evidence="6" id="KW-1185">Reference proteome</keyword>
<comment type="caution">
    <text evidence="5">The sequence shown here is derived from an EMBL/GenBank/DDBJ whole genome shotgun (WGS) entry which is preliminary data.</text>
</comment>
<keyword evidence="3" id="KW-0812">Transmembrane</keyword>
<evidence type="ECO:0000256" key="2">
    <source>
        <dbReference type="ARBA" id="ARBA00007400"/>
    </source>
</evidence>
<feature type="transmembrane region" description="Helical" evidence="3">
    <location>
        <begin position="266"/>
        <end position="283"/>
    </location>
</feature>
<sequence>MNTMSRSAYFDNAKFILIFLVVFGHTISPYRTDSDGVLSIYHFIFIFHMPVFILLAGYFSKNFKKKGYYKKIFTKVVVPYLIFQTVYTFYYNFIYDDQSFTLQYLVPRWAMWFLLSLIFWKLMLPLFARFSMWISMPVSIGLGLLVGFVDANGMDKILSLSRMLVFFPFFLLGYYLSQHQNFLGKLLTWKSRLVSAVVLVVALTGSYYFLNDTSYTDMLYGTNIYNEPGEFMMRVLHYTISIIVSFAFMALIPTQRFLFTGIGQRSLYVYLLHGFVIKWFFTTKYAQNLHTSGDFVMLTLLSILITMVLGSRIVDAVITVFKLTFKFIVTRNWSRLSFKKRRVS</sequence>
<feature type="domain" description="Acyltransferase 3" evidence="4">
    <location>
        <begin position="8"/>
        <end position="309"/>
    </location>
</feature>
<dbReference type="AlphaFoldDB" id="A0A0M0LJC5"/>
<dbReference type="STRING" id="284581.AMD01_03510"/>
<keyword evidence="5" id="KW-0012">Acyltransferase</keyword>
<feature type="transmembrane region" description="Helical" evidence="3">
    <location>
        <begin position="295"/>
        <end position="321"/>
    </location>
</feature>
<keyword evidence="3" id="KW-0472">Membrane</keyword>
<dbReference type="PANTHER" id="PTHR37312:SF1">
    <property type="entry name" value="MEMBRANE-BOUND ACYLTRANSFERASE YKRP-RELATED"/>
    <property type="match status" value="1"/>
</dbReference>
<comment type="similarity">
    <text evidence="2">Belongs to the acyltransferase 3 family.</text>
</comment>
<dbReference type="Proteomes" id="UP000037558">
    <property type="component" value="Unassembled WGS sequence"/>
</dbReference>
<evidence type="ECO:0000313" key="6">
    <source>
        <dbReference type="Proteomes" id="UP000037558"/>
    </source>
</evidence>
<dbReference type="InterPro" id="IPR002656">
    <property type="entry name" value="Acyl_transf_3_dom"/>
</dbReference>
<feature type="transmembrane region" description="Helical" evidence="3">
    <location>
        <begin position="12"/>
        <end position="28"/>
    </location>
</feature>
<feature type="transmembrane region" description="Helical" evidence="3">
    <location>
        <begin position="157"/>
        <end position="177"/>
    </location>
</feature>
<dbReference type="RefSeq" id="WP_053399986.1">
    <property type="nucleotide sequence ID" value="NZ_LILC01000002.1"/>
</dbReference>
<comment type="subcellular location">
    <subcellularLocation>
        <location evidence="1">Membrane</location>
    </subcellularLocation>
</comment>